<gene>
    <name evidence="2" type="ORF">BGZ80_011670</name>
</gene>
<feature type="region of interest" description="Disordered" evidence="1">
    <location>
        <begin position="159"/>
        <end position="183"/>
    </location>
</feature>
<dbReference type="OrthoDB" id="9909019at2759"/>
<dbReference type="EMBL" id="JAAAID010000969">
    <property type="protein sequence ID" value="KAG0012539.1"/>
    <property type="molecule type" value="Genomic_DNA"/>
</dbReference>
<sequence length="369" mass="42057">MVLYMTQVSKKYSGYSSAIHGDINMADQEEAVHVSLLEREQLYLSPAHSDNNSPLLPNGRRPTVAVTRNRGGQPLNYGERLSDEVDIVDANQYQHLAISATESTRGLEFEHIDPWLEHDGSSSTHPPPMPPLQPVQRQHHQYQDHTVVQMTDDRLNTRVDRTNYGEGGGRRDYDGDNEDNEPLGRSFTRFTVKRDGKMRYCQKCQKNFIQVLGPVWYLWLIPVRNSIGDGWSFPASEYGKSMLSADSASMAPSNLSHWTPRTSTSQLTLHRTQYQDHHGSGDSNAGEDSSHEAYDVNDASDLDHYRPDSDESDHDDDPQRRRFQPTPRRFRNQQQAGFSLTANSDDEEAEEYLYDSDEPITIHFTDKGR</sequence>
<feature type="compositionally biased region" description="Low complexity" evidence="1">
    <location>
        <begin position="324"/>
        <end position="335"/>
    </location>
</feature>
<evidence type="ECO:0000313" key="3">
    <source>
        <dbReference type="Proteomes" id="UP000703661"/>
    </source>
</evidence>
<accession>A0A9P6SYV4</accession>
<keyword evidence="3" id="KW-1185">Reference proteome</keyword>
<feature type="region of interest" description="Disordered" evidence="1">
    <location>
        <begin position="47"/>
        <end position="78"/>
    </location>
</feature>
<organism evidence="2 3">
    <name type="scientific">Entomortierella chlamydospora</name>
    <dbReference type="NCBI Taxonomy" id="101097"/>
    <lineage>
        <taxon>Eukaryota</taxon>
        <taxon>Fungi</taxon>
        <taxon>Fungi incertae sedis</taxon>
        <taxon>Mucoromycota</taxon>
        <taxon>Mortierellomycotina</taxon>
        <taxon>Mortierellomycetes</taxon>
        <taxon>Mortierellales</taxon>
        <taxon>Mortierellaceae</taxon>
        <taxon>Entomortierella</taxon>
    </lineage>
</organism>
<proteinExistence type="predicted"/>
<comment type="caution">
    <text evidence="2">The sequence shown here is derived from an EMBL/GenBank/DDBJ whole genome shotgun (WGS) entry which is preliminary data.</text>
</comment>
<feature type="compositionally biased region" description="Acidic residues" evidence="1">
    <location>
        <begin position="344"/>
        <end position="358"/>
    </location>
</feature>
<dbReference type="Proteomes" id="UP000703661">
    <property type="component" value="Unassembled WGS sequence"/>
</dbReference>
<reference evidence="2" key="1">
    <citation type="journal article" date="2020" name="Fungal Divers.">
        <title>Resolving the Mortierellaceae phylogeny through synthesis of multi-gene phylogenetics and phylogenomics.</title>
        <authorList>
            <person name="Vandepol N."/>
            <person name="Liber J."/>
            <person name="Desiro A."/>
            <person name="Na H."/>
            <person name="Kennedy M."/>
            <person name="Barry K."/>
            <person name="Grigoriev I.V."/>
            <person name="Miller A.N."/>
            <person name="O'Donnell K."/>
            <person name="Stajich J.E."/>
            <person name="Bonito G."/>
        </authorList>
    </citation>
    <scope>NUCLEOTIDE SEQUENCE</scope>
    <source>
        <strain evidence="2">NRRL 2769</strain>
    </source>
</reference>
<feature type="region of interest" description="Disordered" evidence="1">
    <location>
        <begin position="250"/>
        <end position="369"/>
    </location>
</feature>
<evidence type="ECO:0000256" key="1">
    <source>
        <dbReference type="SAM" id="MobiDB-lite"/>
    </source>
</evidence>
<evidence type="ECO:0000313" key="2">
    <source>
        <dbReference type="EMBL" id="KAG0012539.1"/>
    </source>
</evidence>
<name>A0A9P6SYV4_9FUNG</name>
<dbReference type="AlphaFoldDB" id="A0A9P6SYV4"/>
<protein>
    <submittedName>
        <fullName evidence="2">Uncharacterized protein</fullName>
    </submittedName>
</protein>
<feature type="compositionally biased region" description="Basic and acidic residues" evidence="1">
    <location>
        <begin position="159"/>
        <end position="174"/>
    </location>
</feature>
<feature type="compositionally biased region" description="Polar residues" evidence="1">
    <location>
        <begin position="250"/>
        <end position="272"/>
    </location>
</feature>